<gene>
    <name evidence="4" type="ORF">BN980_GECA04s01786g</name>
</gene>
<dbReference type="GO" id="GO:0006508">
    <property type="term" value="P:proteolysis"/>
    <property type="evidence" value="ECO:0007669"/>
    <property type="project" value="UniProtKB-KW"/>
</dbReference>
<sequence>MISKFLLPFFICMTLTRPVASSDFEPNSDFYQIQGYISDGLYSEATIGSTNQTILFSIDTSVPSMIVNDANSTETLSFNQSRSKTFENISIPFNVTTLFDTTALGYQASDYLNIFTDNNLSLPLRFDLASSNTIGLRNKNVLEKRSRKIVLTSSSDSDTSKIAPNVLGLNLEDNPISLLNQLVQNNISSTRLFSLYVEDDVPVIDFGAINKAKYEGDIYVTPILETSYYTSPTDTSYKYPFVLLTGLSLINNAQNISLNISNQQLSLPTLLDTSSTLSYLPYSLLVDLASQFGAIYSPEHSLWIQSCSFQNVNGSIAFEFHDLTITVPLSNLVIPLIDSNGNTLYFESGDAACALAFSSSNMRGFSSLGTPFLGATFTTFDYENKMIGLAQRKDSASEDALVRVENQIGVAVNATTMLNDLKFPPTAVIIPPSPDVTQGSSGASQIISPDELLTVSPVVSSIVTQTTSSTVSTQAVPTTQNANAVAITSGPFFEAKASHTMKLSHGLAVLSALCIFLF</sequence>
<accession>A0A0J9X808</accession>
<feature type="signal peptide" evidence="2">
    <location>
        <begin position="1"/>
        <end position="21"/>
    </location>
</feature>
<evidence type="ECO:0000259" key="3">
    <source>
        <dbReference type="PROSITE" id="PS51767"/>
    </source>
</evidence>
<protein>
    <submittedName>
        <fullName evidence="4">Similar to Saccharomyces cerevisiae YDR349C YPS7 Putative GPI-anchored aspartic protease, member of the yapsin family of proteases involved in cell wall growth and maintenance</fullName>
    </submittedName>
</protein>
<comment type="similarity">
    <text evidence="1">Belongs to the peptidase A1 family.</text>
</comment>
<feature type="domain" description="Peptidase A1" evidence="3">
    <location>
        <begin position="41"/>
        <end position="390"/>
    </location>
</feature>
<proteinExistence type="inferred from homology"/>
<keyword evidence="4" id="KW-0378">Hydrolase</keyword>
<organism evidence="4 5">
    <name type="scientific">Geotrichum candidum</name>
    <name type="common">Oospora lactis</name>
    <name type="synonym">Dipodascus geotrichum</name>
    <dbReference type="NCBI Taxonomy" id="1173061"/>
    <lineage>
        <taxon>Eukaryota</taxon>
        <taxon>Fungi</taxon>
        <taxon>Dikarya</taxon>
        <taxon>Ascomycota</taxon>
        <taxon>Saccharomycotina</taxon>
        <taxon>Dipodascomycetes</taxon>
        <taxon>Dipodascales</taxon>
        <taxon>Dipodascaceae</taxon>
        <taxon>Geotrichum</taxon>
    </lineage>
</organism>
<keyword evidence="4" id="KW-0645">Protease</keyword>
<dbReference type="InterPro" id="IPR001461">
    <property type="entry name" value="Aspartic_peptidase_A1"/>
</dbReference>
<comment type="caution">
    <text evidence="4">The sequence shown here is derived from an EMBL/GenBank/DDBJ whole genome shotgun (WGS) entry which is preliminary data.</text>
</comment>
<dbReference type="EMBL" id="CCBN010000004">
    <property type="protein sequence ID" value="CDO52936.1"/>
    <property type="molecule type" value="Genomic_DNA"/>
</dbReference>
<evidence type="ECO:0000256" key="1">
    <source>
        <dbReference type="ARBA" id="ARBA00007447"/>
    </source>
</evidence>
<evidence type="ECO:0000313" key="4">
    <source>
        <dbReference type="EMBL" id="CDO52936.1"/>
    </source>
</evidence>
<dbReference type="GO" id="GO:0004190">
    <property type="term" value="F:aspartic-type endopeptidase activity"/>
    <property type="evidence" value="ECO:0007669"/>
    <property type="project" value="InterPro"/>
</dbReference>
<dbReference type="Gene3D" id="2.40.70.10">
    <property type="entry name" value="Acid Proteases"/>
    <property type="match status" value="2"/>
</dbReference>
<reference evidence="4" key="1">
    <citation type="submission" date="2014-03" db="EMBL/GenBank/DDBJ databases">
        <authorList>
            <person name="Casaregola S."/>
        </authorList>
    </citation>
    <scope>NUCLEOTIDE SEQUENCE [LARGE SCALE GENOMIC DNA]</scope>
    <source>
        <strain evidence="4">CLIB 918</strain>
    </source>
</reference>
<evidence type="ECO:0000256" key="2">
    <source>
        <dbReference type="SAM" id="SignalP"/>
    </source>
</evidence>
<dbReference type="PANTHER" id="PTHR47966">
    <property type="entry name" value="BETA-SITE APP-CLEAVING ENZYME, ISOFORM A-RELATED"/>
    <property type="match status" value="1"/>
</dbReference>
<dbReference type="PANTHER" id="PTHR47966:SF65">
    <property type="entry name" value="ASPARTIC-TYPE ENDOPEPTIDASE"/>
    <property type="match status" value="1"/>
</dbReference>
<dbReference type="PROSITE" id="PS51767">
    <property type="entry name" value="PEPTIDASE_A1"/>
    <property type="match status" value="1"/>
</dbReference>
<dbReference type="OrthoDB" id="771136at2759"/>
<dbReference type="AlphaFoldDB" id="A0A0J9X808"/>
<keyword evidence="5" id="KW-1185">Reference proteome</keyword>
<dbReference type="Pfam" id="PF00026">
    <property type="entry name" value="Asp"/>
    <property type="match status" value="1"/>
</dbReference>
<dbReference type="Proteomes" id="UP000242525">
    <property type="component" value="Unassembled WGS sequence"/>
</dbReference>
<name>A0A0J9X808_GEOCN</name>
<feature type="chain" id="PRO_5005325688" evidence="2">
    <location>
        <begin position="22"/>
        <end position="518"/>
    </location>
</feature>
<dbReference type="InterPro" id="IPR021109">
    <property type="entry name" value="Peptidase_aspartic_dom_sf"/>
</dbReference>
<dbReference type="SUPFAM" id="SSF50630">
    <property type="entry name" value="Acid proteases"/>
    <property type="match status" value="1"/>
</dbReference>
<evidence type="ECO:0000313" key="5">
    <source>
        <dbReference type="Proteomes" id="UP000242525"/>
    </source>
</evidence>
<dbReference type="STRING" id="1173061.A0A0J9X808"/>
<dbReference type="InterPro" id="IPR033121">
    <property type="entry name" value="PEPTIDASE_A1"/>
</dbReference>
<keyword evidence="2" id="KW-0732">Signal</keyword>